<dbReference type="PANTHER" id="PTHR33133">
    <property type="entry name" value="OS08G0107100 PROTEIN-RELATED"/>
    <property type="match status" value="1"/>
</dbReference>
<dbReference type="EMBL" id="PNBA02000011">
    <property type="protein sequence ID" value="KAG6407852.1"/>
    <property type="molecule type" value="Genomic_DNA"/>
</dbReference>
<reference evidence="2" key="1">
    <citation type="submission" date="2018-01" db="EMBL/GenBank/DDBJ databases">
        <authorList>
            <person name="Mao J.F."/>
        </authorList>
    </citation>
    <scope>NUCLEOTIDE SEQUENCE</scope>
    <source>
        <strain evidence="2">Huo1</strain>
        <tissue evidence="2">Leaf</tissue>
    </source>
</reference>
<feature type="transmembrane region" description="Helical" evidence="1">
    <location>
        <begin position="78"/>
        <end position="99"/>
    </location>
</feature>
<dbReference type="AlphaFoldDB" id="A0A8X8ZJT3"/>
<protein>
    <submittedName>
        <fullName evidence="2">Uncharacterized protein</fullName>
    </submittedName>
</protein>
<keyword evidence="3" id="KW-1185">Reference proteome</keyword>
<keyword evidence="1" id="KW-0812">Transmembrane</keyword>
<organism evidence="2">
    <name type="scientific">Salvia splendens</name>
    <name type="common">Scarlet sage</name>
    <dbReference type="NCBI Taxonomy" id="180675"/>
    <lineage>
        <taxon>Eukaryota</taxon>
        <taxon>Viridiplantae</taxon>
        <taxon>Streptophyta</taxon>
        <taxon>Embryophyta</taxon>
        <taxon>Tracheophyta</taxon>
        <taxon>Spermatophyta</taxon>
        <taxon>Magnoliopsida</taxon>
        <taxon>eudicotyledons</taxon>
        <taxon>Gunneridae</taxon>
        <taxon>Pentapetalae</taxon>
        <taxon>asterids</taxon>
        <taxon>lamiids</taxon>
        <taxon>Lamiales</taxon>
        <taxon>Lamiaceae</taxon>
        <taxon>Nepetoideae</taxon>
        <taxon>Mentheae</taxon>
        <taxon>Salviinae</taxon>
        <taxon>Salvia</taxon>
        <taxon>Salvia subgen. Calosphace</taxon>
        <taxon>core Calosphace</taxon>
    </lineage>
</organism>
<feature type="transmembrane region" description="Helical" evidence="1">
    <location>
        <begin position="267"/>
        <end position="291"/>
    </location>
</feature>
<sequence length="328" mass="36192">MSAHSLNLFGVLSETKRIINAHSRHFLALSVLFLLPLSFSLVVFPSLSHSPSPLSHYHRSLFFFSSSPDLPPIATSHLLLASLYALFALFLSLFATASITHSTFHGFYGRPVKFISSIKYVLTSFLPLIGTLIISIFILGLIALGFGGFNVLVYNALALIGVEIDYTNVYLVSFFALNTVLLFGVLIYLQVEWCLSFVVVVVESKWGFAAMRRSACLVRGMRGVAFGLILLFQSLLGLVGLLCSTVIPSAGGLSIRDWISWAFVFQAVVYTGFMTILMLYSVAATAVLFMYCKALQGELAFEIAEEFAQEYIRLPFDDGKLSHVVYVV</sequence>
<reference evidence="2" key="2">
    <citation type="submission" date="2020-08" db="EMBL/GenBank/DDBJ databases">
        <title>Plant Genome Project.</title>
        <authorList>
            <person name="Zhang R.-G."/>
        </authorList>
    </citation>
    <scope>NUCLEOTIDE SEQUENCE</scope>
    <source>
        <strain evidence="2">Huo1</strain>
        <tissue evidence="2">Leaf</tissue>
    </source>
</reference>
<proteinExistence type="predicted"/>
<keyword evidence="1" id="KW-0472">Membrane</keyword>
<feature type="transmembrane region" description="Helical" evidence="1">
    <location>
        <begin position="223"/>
        <end position="247"/>
    </location>
</feature>
<feature type="transmembrane region" description="Helical" evidence="1">
    <location>
        <begin position="169"/>
        <end position="202"/>
    </location>
</feature>
<dbReference type="OrthoDB" id="1934322at2759"/>
<keyword evidence="1" id="KW-1133">Transmembrane helix</keyword>
<evidence type="ECO:0000313" key="2">
    <source>
        <dbReference type="EMBL" id="KAG6407852.1"/>
    </source>
</evidence>
<name>A0A8X8ZJT3_SALSN</name>
<gene>
    <name evidence="2" type="ORF">SASPL_130852</name>
</gene>
<dbReference type="Proteomes" id="UP000298416">
    <property type="component" value="Unassembled WGS sequence"/>
</dbReference>
<accession>A0A8X8ZJT3</accession>
<comment type="caution">
    <text evidence="2">The sequence shown here is derived from an EMBL/GenBank/DDBJ whole genome shotgun (WGS) entry which is preliminary data.</text>
</comment>
<evidence type="ECO:0000313" key="3">
    <source>
        <dbReference type="Proteomes" id="UP000298416"/>
    </source>
</evidence>
<feature type="transmembrane region" description="Helical" evidence="1">
    <location>
        <begin position="26"/>
        <end position="47"/>
    </location>
</feature>
<feature type="transmembrane region" description="Helical" evidence="1">
    <location>
        <begin position="120"/>
        <end position="149"/>
    </location>
</feature>
<evidence type="ECO:0000256" key="1">
    <source>
        <dbReference type="SAM" id="Phobius"/>
    </source>
</evidence>
<dbReference type="PANTHER" id="PTHR33133:SF7">
    <property type="entry name" value="F26K24.10 PROTEIN-RELATED"/>
    <property type="match status" value="1"/>
</dbReference>